<dbReference type="InterPro" id="IPR055135">
    <property type="entry name" value="PRMT_dom"/>
</dbReference>
<dbReference type="InterPro" id="IPR029063">
    <property type="entry name" value="SAM-dependent_MTases_sf"/>
</dbReference>
<evidence type="ECO:0000256" key="2">
    <source>
        <dbReference type="ARBA" id="ARBA00022603"/>
    </source>
</evidence>
<dbReference type="GO" id="GO:0032259">
    <property type="term" value="P:methylation"/>
    <property type="evidence" value="ECO:0007669"/>
    <property type="project" value="UniProtKB-KW"/>
</dbReference>
<dbReference type="GO" id="GO:0035241">
    <property type="term" value="F:protein-arginine omega-N monomethyltransferase activity"/>
    <property type="evidence" value="ECO:0007669"/>
    <property type="project" value="TreeGrafter"/>
</dbReference>
<dbReference type="PANTHER" id="PTHR11006">
    <property type="entry name" value="PROTEIN ARGININE N-METHYLTRANSFERASE"/>
    <property type="match status" value="1"/>
</dbReference>
<dbReference type="FunFam" id="2.70.160.11:FF:000001">
    <property type="entry name" value="Blast:Protein arginine N-methyltransferase 1"/>
    <property type="match status" value="1"/>
</dbReference>
<protein>
    <recommendedName>
        <fullName evidence="1">type I protein arginine methyltransferase</fullName>
        <ecNumber evidence="1">2.1.1.319</ecNumber>
    </recommendedName>
</protein>
<evidence type="ECO:0000313" key="8">
    <source>
        <dbReference type="EMBL" id="KAF0310447.1"/>
    </source>
</evidence>
<comment type="catalytic activity">
    <reaction evidence="5">
        <text>L-arginyl-[protein] + S-adenosyl-L-methionine = N(omega)-methyl-L-arginyl-[protein] + S-adenosyl-L-homocysteine + H(+)</text>
        <dbReference type="Rhea" id="RHEA:48100"/>
        <dbReference type="Rhea" id="RHEA-COMP:10532"/>
        <dbReference type="Rhea" id="RHEA-COMP:11990"/>
        <dbReference type="ChEBI" id="CHEBI:15378"/>
        <dbReference type="ChEBI" id="CHEBI:29965"/>
        <dbReference type="ChEBI" id="CHEBI:57856"/>
        <dbReference type="ChEBI" id="CHEBI:59789"/>
        <dbReference type="ChEBI" id="CHEBI:65280"/>
    </reaction>
    <physiologicalReaction direction="left-to-right" evidence="5">
        <dbReference type="Rhea" id="RHEA:48101"/>
    </physiologicalReaction>
</comment>
<reference evidence="8 9" key="1">
    <citation type="submission" date="2019-07" db="EMBL/GenBank/DDBJ databases">
        <title>Draft genome assembly of a fouling barnacle, Amphibalanus amphitrite (Darwin, 1854): The first reference genome for Thecostraca.</title>
        <authorList>
            <person name="Kim W."/>
        </authorList>
    </citation>
    <scope>NUCLEOTIDE SEQUENCE [LARGE SCALE GENOMIC DNA]</scope>
    <source>
        <strain evidence="8">SNU_AA5</strain>
        <tissue evidence="8">Soma without cirri and trophi</tissue>
    </source>
</reference>
<evidence type="ECO:0000256" key="4">
    <source>
        <dbReference type="ARBA" id="ARBA00022691"/>
    </source>
</evidence>
<evidence type="ECO:0000259" key="7">
    <source>
        <dbReference type="Pfam" id="PF22528"/>
    </source>
</evidence>
<name>A0A6A4WTF5_AMPAM</name>
<dbReference type="EC" id="2.1.1.319" evidence="1"/>
<evidence type="ECO:0000313" key="9">
    <source>
        <dbReference type="Proteomes" id="UP000440578"/>
    </source>
</evidence>
<dbReference type="Pfam" id="PF22528">
    <property type="entry name" value="PRMT_C"/>
    <property type="match status" value="1"/>
</dbReference>
<keyword evidence="4 6" id="KW-0949">S-adenosyl-L-methionine</keyword>
<dbReference type="Gene3D" id="3.40.50.150">
    <property type="entry name" value="Vaccinia Virus protein VP39"/>
    <property type="match status" value="1"/>
</dbReference>
<dbReference type="PROSITE" id="PS51678">
    <property type="entry name" value="SAM_MT_PRMT"/>
    <property type="match status" value="1"/>
</dbReference>
<sequence>MVMVVNADAAAGDAELLKAKKDEKVSPEEMTSKDYYFDSYAHFGIHEEMLKDEVRTLTYRNSMYHNRHLFKDKVVLDVGCGTGILSMFAAKAGAKKVIGVDCSNIVDHAKTIVKANKLDHIVEIMKGKMEEITLPVEKVDIIISEWMGYCLFYESMLDTVLYARDKYLAKDGMLFPDRATLFITAIEDRQYKDDKINWWDDVYGFDMSCIREVAVSEPLVDVVDHKQVVTNSCLLKEVDLATITKEELAFSAPFSLQVRRNDYVQAFVTYFNVEFTKCHKRVGFSTAPEARYTHWKQTVFYTSDYLTCKVGETIDGVFSMKPNARNNRDLDFNISLEFHGELCTVKDNRSYKMR</sequence>
<dbReference type="AlphaFoldDB" id="A0A6A4WTF5"/>
<gene>
    <name evidence="8" type="primary">PRMT1_1</name>
    <name evidence="8" type="ORF">FJT64_018544</name>
</gene>
<evidence type="ECO:0000256" key="3">
    <source>
        <dbReference type="ARBA" id="ARBA00022679"/>
    </source>
</evidence>
<proteinExistence type="predicted"/>
<dbReference type="GO" id="GO:0035242">
    <property type="term" value="F:protein-arginine omega-N asymmetric methyltransferase activity"/>
    <property type="evidence" value="ECO:0007669"/>
    <property type="project" value="UniProtKB-EC"/>
</dbReference>
<evidence type="ECO:0000256" key="5">
    <source>
        <dbReference type="ARBA" id="ARBA00049303"/>
    </source>
</evidence>
<keyword evidence="3 6" id="KW-0808">Transferase</keyword>
<dbReference type="Gene3D" id="2.70.160.11">
    <property type="entry name" value="Hnrnp arginine n-methyltransferase1"/>
    <property type="match status" value="1"/>
</dbReference>
<dbReference type="GO" id="GO:0005634">
    <property type="term" value="C:nucleus"/>
    <property type="evidence" value="ECO:0007669"/>
    <property type="project" value="TreeGrafter"/>
</dbReference>
<dbReference type="FunFam" id="3.40.50.150:FF:000003">
    <property type="entry name" value="Blast:Protein arginine N-methyltransferase 1"/>
    <property type="match status" value="1"/>
</dbReference>
<dbReference type="CDD" id="cd02440">
    <property type="entry name" value="AdoMet_MTases"/>
    <property type="match status" value="1"/>
</dbReference>
<dbReference type="Proteomes" id="UP000440578">
    <property type="component" value="Unassembled WGS sequence"/>
</dbReference>
<keyword evidence="9" id="KW-1185">Reference proteome</keyword>
<dbReference type="Pfam" id="PF06325">
    <property type="entry name" value="PrmA"/>
    <property type="match status" value="1"/>
</dbReference>
<dbReference type="PANTHER" id="PTHR11006:SF124">
    <property type="entry name" value="ARGININE METHYLTRANSFERASE 1-RELATED"/>
    <property type="match status" value="1"/>
</dbReference>
<dbReference type="SUPFAM" id="SSF53335">
    <property type="entry name" value="S-adenosyl-L-methionine-dependent methyltransferases"/>
    <property type="match status" value="1"/>
</dbReference>
<comment type="caution">
    <text evidence="8">The sequence shown here is derived from an EMBL/GenBank/DDBJ whole genome shotgun (WGS) entry which is preliminary data.</text>
</comment>
<evidence type="ECO:0000256" key="1">
    <source>
        <dbReference type="ARBA" id="ARBA00011925"/>
    </source>
</evidence>
<organism evidence="8 9">
    <name type="scientific">Amphibalanus amphitrite</name>
    <name type="common">Striped barnacle</name>
    <name type="synonym">Balanus amphitrite</name>
    <dbReference type="NCBI Taxonomy" id="1232801"/>
    <lineage>
        <taxon>Eukaryota</taxon>
        <taxon>Metazoa</taxon>
        <taxon>Ecdysozoa</taxon>
        <taxon>Arthropoda</taxon>
        <taxon>Crustacea</taxon>
        <taxon>Multicrustacea</taxon>
        <taxon>Cirripedia</taxon>
        <taxon>Thoracica</taxon>
        <taxon>Thoracicalcarea</taxon>
        <taxon>Balanomorpha</taxon>
        <taxon>Balanoidea</taxon>
        <taxon>Balanidae</taxon>
        <taxon>Amphibalaninae</taxon>
        <taxon>Amphibalanus</taxon>
    </lineage>
</organism>
<dbReference type="OrthoDB" id="7848332at2759"/>
<feature type="domain" description="Protein arginine N-methyltransferase" evidence="7">
    <location>
        <begin position="177"/>
        <end position="340"/>
    </location>
</feature>
<evidence type="ECO:0000256" key="6">
    <source>
        <dbReference type="PROSITE-ProRule" id="PRU01015"/>
    </source>
</evidence>
<accession>A0A6A4WTF5</accession>
<keyword evidence="2 6" id="KW-0489">Methyltransferase</keyword>
<dbReference type="GO" id="GO:0042054">
    <property type="term" value="F:histone methyltransferase activity"/>
    <property type="evidence" value="ECO:0007669"/>
    <property type="project" value="TreeGrafter"/>
</dbReference>
<dbReference type="InterPro" id="IPR025799">
    <property type="entry name" value="Arg_MeTrfase"/>
</dbReference>
<dbReference type="EMBL" id="VIIS01000309">
    <property type="protein sequence ID" value="KAF0310447.1"/>
    <property type="molecule type" value="Genomic_DNA"/>
</dbReference>